<feature type="transmembrane region" description="Helical" evidence="1">
    <location>
        <begin position="406"/>
        <end position="423"/>
    </location>
</feature>
<evidence type="ECO:0000313" key="3">
    <source>
        <dbReference type="Proteomes" id="UP000636453"/>
    </source>
</evidence>
<dbReference type="EMBL" id="BNCF01000008">
    <property type="protein sequence ID" value="GHE35702.1"/>
    <property type="molecule type" value="Genomic_DNA"/>
</dbReference>
<dbReference type="NCBIfam" id="NF008712">
    <property type="entry name" value="PRK11715.1-1"/>
    <property type="match status" value="1"/>
</dbReference>
<dbReference type="RefSeq" id="WP_146475009.1">
    <property type="nucleotide sequence ID" value="NZ_BNCF01000008.1"/>
</dbReference>
<feature type="transmembrane region" description="Helical" evidence="1">
    <location>
        <begin position="322"/>
        <end position="340"/>
    </location>
</feature>
<gene>
    <name evidence="2" type="primary">creD</name>
    <name evidence="2" type="ORF">GCM10007167_17480</name>
</gene>
<dbReference type="GO" id="GO:0005886">
    <property type="term" value="C:plasma membrane"/>
    <property type="evidence" value="ECO:0007669"/>
    <property type="project" value="TreeGrafter"/>
</dbReference>
<dbReference type="PANTHER" id="PTHR30092">
    <property type="entry name" value="INNER MEMBRANE PROTEIN CRED"/>
    <property type="match status" value="1"/>
</dbReference>
<feature type="transmembrane region" description="Helical" evidence="1">
    <location>
        <begin position="429"/>
        <end position="447"/>
    </location>
</feature>
<organism evidence="2 3">
    <name type="scientific">Vulcaniibacterium thermophilum</name>
    <dbReference type="NCBI Taxonomy" id="1169913"/>
    <lineage>
        <taxon>Bacteria</taxon>
        <taxon>Pseudomonadati</taxon>
        <taxon>Pseudomonadota</taxon>
        <taxon>Gammaproteobacteria</taxon>
        <taxon>Lysobacterales</taxon>
        <taxon>Lysobacteraceae</taxon>
        <taxon>Vulcaniibacterium</taxon>
    </lineage>
</organism>
<evidence type="ECO:0000313" key="2">
    <source>
        <dbReference type="EMBL" id="GHE35702.1"/>
    </source>
</evidence>
<feature type="transmembrane region" description="Helical" evidence="1">
    <location>
        <begin position="9"/>
        <end position="34"/>
    </location>
</feature>
<dbReference type="Pfam" id="PF06123">
    <property type="entry name" value="CreD"/>
    <property type="match status" value="1"/>
</dbReference>
<keyword evidence="1" id="KW-0472">Membrane</keyword>
<proteinExistence type="predicted"/>
<dbReference type="Proteomes" id="UP000636453">
    <property type="component" value="Unassembled WGS sequence"/>
</dbReference>
<keyword evidence="1" id="KW-0812">Transmembrane</keyword>
<reference evidence="2" key="2">
    <citation type="submission" date="2020-09" db="EMBL/GenBank/DDBJ databases">
        <authorList>
            <person name="Sun Q."/>
            <person name="Kim S."/>
        </authorList>
    </citation>
    <scope>NUCLEOTIDE SEQUENCE</scope>
    <source>
        <strain evidence="2">KCTC 32020</strain>
    </source>
</reference>
<dbReference type="PANTHER" id="PTHR30092:SF0">
    <property type="entry name" value="INNER MEMBRANE PROTEIN CRED"/>
    <property type="match status" value="1"/>
</dbReference>
<evidence type="ECO:0000256" key="1">
    <source>
        <dbReference type="SAM" id="Phobius"/>
    </source>
</evidence>
<comment type="caution">
    <text evidence="2">The sequence shown here is derived from an EMBL/GenBank/DDBJ whole genome shotgun (WGS) entry which is preliminary data.</text>
</comment>
<keyword evidence="3" id="KW-1185">Reference proteome</keyword>
<sequence>MKLAAGLRFWLKGAVVMLMTLLILIPLAMIGGVVSERQQHRQRAVADIARSYAGAQAFAGPVLVVPYVDRVAVRERGEDGVLREVRREVAGEWTFFPQTLEVGGTMRPSVRRLGLHEVRVYEWHGEARARFDLTLPEDEDPASPRSIGQPRLGYAIADVRGLMALPVLSVDGRRVGVSEGFGARGAGGVHARLPAPAAGARWRLDTRLNFVLGGTETLALVPLGRSNAFDVRSSWPHPRFGGSFLPRTRDVGADGFRARWQIAAVASGAQAQFREGATLPPAECLDRGAAGRDALPAARCALDPVTVSLVDPVNAYSQADRAIKYGVLFVFLTFVGFFLFELIRQLPVHPIQYALVGLALAIFFLLLVSLSEHLPFGAAYLIACAACIGLIGFYLSAVLRSAARGAGFAAMLAALYAALYGLLLSEDYALLLGSLLLFAVLAALMVLTRRVDWYRLGASTPPPLP</sequence>
<keyword evidence="1" id="KW-1133">Transmembrane helix</keyword>
<dbReference type="OrthoDB" id="9791851at2"/>
<feature type="transmembrane region" description="Helical" evidence="1">
    <location>
        <begin position="352"/>
        <end position="371"/>
    </location>
</feature>
<protein>
    <submittedName>
        <fullName evidence="2">Cell envelope integrity protein CreD</fullName>
    </submittedName>
</protein>
<accession>A0A918Z602</accession>
<dbReference type="PIRSF" id="PIRSF004548">
    <property type="entry name" value="CreD"/>
    <property type="match status" value="1"/>
</dbReference>
<dbReference type="InterPro" id="IPR010364">
    <property type="entry name" value="Uncharacterised_IM_CreD"/>
</dbReference>
<feature type="transmembrane region" description="Helical" evidence="1">
    <location>
        <begin position="377"/>
        <end position="399"/>
    </location>
</feature>
<reference evidence="2" key="1">
    <citation type="journal article" date="2014" name="Int. J. Syst. Evol. Microbiol.">
        <title>Complete genome sequence of Corynebacterium casei LMG S-19264T (=DSM 44701T), isolated from a smear-ripened cheese.</title>
        <authorList>
            <consortium name="US DOE Joint Genome Institute (JGI-PGF)"/>
            <person name="Walter F."/>
            <person name="Albersmeier A."/>
            <person name="Kalinowski J."/>
            <person name="Ruckert C."/>
        </authorList>
    </citation>
    <scope>NUCLEOTIDE SEQUENCE</scope>
    <source>
        <strain evidence="2">KCTC 32020</strain>
    </source>
</reference>
<name>A0A918Z602_9GAMM</name>
<dbReference type="AlphaFoldDB" id="A0A918Z602"/>